<comment type="caution">
    <text evidence="2">The sequence shown here is derived from an EMBL/GenBank/DDBJ whole genome shotgun (WGS) entry which is preliminary data.</text>
</comment>
<evidence type="ECO:0000256" key="1">
    <source>
        <dbReference type="SAM" id="Phobius"/>
    </source>
</evidence>
<keyword evidence="1" id="KW-0472">Membrane</keyword>
<evidence type="ECO:0000313" key="3">
    <source>
        <dbReference type="Proteomes" id="UP001147695"/>
    </source>
</evidence>
<evidence type="ECO:0000313" key="2">
    <source>
        <dbReference type="EMBL" id="KAJ5322948.1"/>
    </source>
</evidence>
<organism evidence="2 3">
    <name type="scientific">Penicillium brevicompactum</name>
    <dbReference type="NCBI Taxonomy" id="5074"/>
    <lineage>
        <taxon>Eukaryota</taxon>
        <taxon>Fungi</taxon>
        <taxon>Dikarya</taxon>
        <taxon>Ascomycota</taxon>
        <taxon>Pezizomycotina</taxon>
        <taxon>Eurotiomycetes</taxon>
        <taxon>Eurotiomycetidae</taxon>
        <taxon>Eurotiales</taxon>
        <taxon>Aspergillaceae</taxon>
        <taxon>Penicillium</taxon>
    </lineage>
</organism>
<feature type="transmembrane region" description="Helical" evidence="1">
    <location>
        <begin position="198"/>
        <end position="217"/>
    </location>
</feature>
<protein>
    <submittedName>
        <fullName evidence="2">Uncharacterized protein</fullName>
    </submittedName>
</protein>
<proteinExistence type="predicted"/>
<feature type="transmembrane region" description="Helical" evidence="1">
    <location>
        <begin position="173"/>
        <end position="192"/>
    </location>
</feature>
<accession>A0A9W9Q1S0</accession>
<feature type="transmembrane region" description="Helical" evidence="1">
    <location>
        <begin position="20"/>
        <end position="38"/>
    </location>
</feature>
<reference evidence="2" key="2">
    <citation type="journal article" date="2023" name="IMA Fungus">
        <title>Comparative genomic study of the Penicillium genus elucidates a diverse pangenome and 15 lateral gene transfer events.</title>
        <authorList>
            <person name="Petersen C."/>
            <person name="Sorensen T."/>
            <person name="Nielsen M.R."/>
            <person name="Sondergaard T.E."/>
            <person name="Sorensen J.L."/>
            <person name="Fitzpatrick D.A."/>
            <person name="Frisvad J.C."/>
            <person name="Nielsen K.L."/>
        </authorList>
    </citation>
    <scope>NUCLEOTIDE SEQUENCE</scope>
    <source>
        <strain evidence="2">IBT 35673</strain>
    </source>
</reference>
<keyword evidence="1" id="KW-1133">Transmembrane helix</keyword>
<reference evidence="2" key="1">
    <citation type="submission" date="2022-12" db="EMBL/GenBank/DDBJ databases">
        <authorList>
            <person name="Petersen C."/>
        </authorList>
    </citation>
    <scope>NUCLEOTIDE SEQUENCE</scope>
    <source>
        <strain evidence="2">IBT 35673</strain>
    </source>
</reference>
<name>A0A9W9Q1S0_PENBR</name>
<dbReference type="EMBL" id="JAPZBQ010000006">
    <property type="protein sequence ID" value="KAJ5322948.1"/>
    <property type="molecule type" value="Genomic_DNA"/>
</dbReference>
<gene>
    <name evidence="2" type="ORF">N7452_011237</name>
</gene>
<dbReference type="Proteomes" id="UP001147695">
    <property type="component" value="Unassembled WGS sequence"/>
</dbReference>
<keyword evidence="1" id="KW-0812">Transmembrane</keyword>
<dbReference type="AlphaFoldDB" id="A0A9W9Q1S0"/>
<sequence length="247" mass="26695">MVNCLMDNPGEVNKADWSSAIVMLGLTPTILGGLSPTLEQKAKMCWENPILGFLCVLGAPSSPFSRPWERLDKVPSRHFGSRALLPKHSASLAATTLKYLLASAAAANVLQNAIMLGQQTILSWKCTWAYLEIAWVFLALVPLLFAIGSVYFEGIHAGKQNRQSGILDSLANILAAGHVVFGTVVLSAVLFIGTLDALGVFARFAASALICQLITVLDSDENEVVREMPLPLQQANHAVVDGRRWNK</sequence>
<feature type="transmembrane region" description="Helical" evidence="1">
    <location>
        <begin position="133"/>
        <end position="152"/>
    </location>
</feature>